<dbReference type="RefSeq" id="WP_012063436.1">
    <property type="nucleotide sequence ID" value="NC_009633.1"/>
</dbReference>
<keyword evidence="8" id="KW-1185">Reference proteome</keyword>
<keyword evidence="4" id="KW-0788">Thiol protease</keyword>
<reference evidence="8" key="1">
    <citation type="journal article" date="2016" name="Genome Announc.">
        <title>Complete genome sequence of Alkaliphilus metalliredigens strain QYMF, an alkaliphilic and metal-reducing bacterium isolated from borax-contaminated leachate ponds.</title>
        <authorList>
            <person name="Hwang C."/>
            <person name="Copeland A."/>
            <person name="Lucas S."/>
            <person name="Lapidus A."/>
            <person name="Barry K."/>
            <person name="Detter J.C."/>
            <person name="Glavina Del Rio T."/>
            <person name="Hammon N."/>
            <person name="Israni S."/>
            <person name="Dalin E."/>
            <person name="Tice H."/>
            <person name="Pitluck S."/>
            <person name="Chertkov O."/>
            <person name="Brettin T."/>
            <person name="Bruce D."/>
            <person name="Han C."/>
            <person name="Schmutz J."/>
            <person name="Larimer F."/>
            <person name="Land M.L."/>
            <person name="Hauser L."/>
            <person name="Kyrpides N."/>
            <person name="Mikhailova N."/>
            <person name="Ye Q."/>
            <person name="Zhou J."/>
            <person name="Richardson P."/>
            <person name="Fields M.W."/>
        </authorList>
    </citation>
    <scope>NUCLEOTIDE SEQUENCE [LARGE SCALE GENOMIC DNA]</scope>
    <source>
        <strain evidence="8">QYMF</strain>
    </source>
</reference>
<keyword evidence="1" id="KW-0690">Ribosome biogenesis</keyword>
<evidence type="ECO:0000256" key="2">
    <source>
        <dbReference type="ARBA" id="ARBA00022670"/>
    </source>
</evidence>
<dbReference type="SUPFAM" id="SSF118010">
    <property type="entry name" value="TM1457-like"/>
    <property type="match status" value="1"/>
</dbReference>
<dbReference type="PANTHER" id="PTHR39178">
    <property type="entry name" value="HYPOTHETICAL RIBOSOME-ASSOCIATED PROTEIN"/>
    <property type="match status" value="1"/>
</dbReference>
<dbReference type="Pfam" id="PF04327">
    <property type="entry name" value="Peptidase_Prp"/>
    <property type="match status" value="1"/>
</dbReference>
<dbReference type="STRING" id="293826.Amet_2304"/>
<evidence type="ECO:0000256" key="4">
    <source>
        <dbReference type="ARBA" id="ARBA00022807"/>
    </source>
</evidence>
<dbReference type="PANTHER" id="PTHR39178:SF1">
    <property type="entry name" value="RIBOSOMAL-PROCESSING CYSTEINE PROTEASE PRP"/>
    <property type="match status" value="1"/>
</dbReference>
<dbReference type="KEGG" id="amt:Amet_2304"/>
<accession>A6TQJ3</accession>
<organism evidence="7 8">
    <name type="scientific">Alkaliphilus metalliredigens (strain QYMF)</name>
    <dbReference type="NCBI Taxonomy" id="293826"/>
    <lineage>
        <taxon>Bacteria</taxon>
        <taxon>Bacillati</taxon>
        <taxon>Bacillota</taxon>
        <taxon>Clostridia</taxon>
        <taxon>Peptostreptococcales</taxon>
        <taxon>Natronincolaceae</taxon>
        <taxon>Alkaliphilus</taxon>
    </lineage>
</organism>
<dbReference type="AlphaFoldDB" id="A6TQJ3"/>
<gene>
    <name evidence="7" type="ordered locus">Amet_2304</name>
</gene>
<dbReference type="InterPro" id="IPR036764">
    <property type="entry name" value="Peptidase_Prp_sf"/>
</dbReference>
<dbReference type="InterPro" id="IPR007422">
    <property type="entry name" value="Peptidase_Prp"/>
</dbReference>
<dbReference type="EMBL" id="CP000724">
    <property type="protein sequence ID" value="ABR48461.1"/>
    <property type="molecule type" value="Genomic_DNA"/>
</dbReference>
<evidence type="ECO:0000256" key="5">
    <source>
        <dbReference type="ARBA" id="ARBA00044503"/>
    </source>
</evidence>
<protein>
    <recommendedName>
        <fullName evidence="6">Ribosomal processing cysteine protease Prp</fullName>
    </recommendedName>
</protein>
<keyword evidence="3" id="KW-0378">Hydrolase</keyword>
<dbReference type="GO" id="GO:0008234">
    <property type="term" value="F:cysteine-type peptidase activity"/>
    <property type="evidence" value="ECO:0007669"/>
    <property type="project" value="UniProtKB-KW"/>
</dbReference>
<dbReference type="GO" id="GO:0006508">
    <property type="term" value="P:proteolysis"/>
    <property type="evidence" value="ECO:0007669"/>
    <property type="project" value="UniProtKB-KW"/>
</dbReference>
<dbReference type="OrthoDB" id="48998at2"/>
<dbReference type="GO" id="GO:0042254">
    <property type="term" value="P:ribosome biogenesis"/>
    <property type="evidence" value="ECO:0007669"/>
    <property type="project" value="UniProtKB-KW"/>
</dbReference>
<sequence length="110" mass="12417">MIHIRVNRNKKNDISTFEVKGHANSAHYGEDVVCAAISVLSQTTVLGLHDIVGINVEYKIQDGYLFCKMPEQLSDNEKVKSDVLIETMLLGIANIKETYPSYIEIYDKEV</sequence>
<evidence type="ECO:0000256" key="6">
    <source>
        <dbReference type="ARBA" id="ARBA00044538"/>
    </source>
</evidence>
<dbReference type="Proteomes" id="UP000001572">
    <property type="component" value="Chromosome"/>
</dbReference>
<dbReference type="CDD" id="cd16332">
    <property type="entry name" value="Prp-like"/>
    <property type="match status" value="1"/>
</dbReference>
<name>A6TQJ3_ALKMQ</name>
<evidence type="ECO:0000256" key="3">
    <source>
        <dbReference type="ARBA" id="ARBA00022801"/>
    </source>
</evidence>
<keyword evidence="2" id="KW-0645">Protease</keyword>
<evidence type="ECO:0000313" key="8">
    <source>
        <dbReference type="Proteomes" id="UP000001572"/>
    </source>
</evidence>
<evidence type="ECO:0000313" key="7">
    <source>
        <dbReference type="EMBL" id="ABR48461.1"/>
    </source>
</evidence>
<dbReference type="Gene3D" id="3.30.70.1490">
    <property type="entry name" value="Cysteine protease Prp"/>
    <property type="match status" value="1"/>
</dbReference>
<dbReference type="HOGENOM" id="CLU_140910_1_1_9"/>
<evidence type="ECO:0000256" key="1">
    <source>
        <dbReference type="ARBA" id="ARBA00022517"/>
    </source>
</evidence>
<comment type="similarity">
    <text evidence="5">Belongs to the Prp family.</text>
</comment>
<dbReference type="eggNOG" id="COG2868">
    <property type="taxonomic scope" value="Bacteria"/>
</dbReference>
<proteinExistence type="inferred from homology"/>